<feature type="domain" description="GIY-YIG" evidence="1">
    <location>
        <begin position="583"/>
        <end position="663"/>
    </location>
</feature>
<dbReference type="InterPro" id="IPR006141">
    <property type="entry name" value="Intein_N"/>
</dbReference>
<dbReference type="InterPro" id="IPR000305">
    <property type="entry name" value="GIY-YIG_endonuc"/>
</dbReference>
<dbReference type="InterPro" id="IPR036844">
    <property type="entry name" value="Hint_dom_sf"/>
</dbReference>
<dbReference type="OrthoDB" id="603864at2"/>
<reference evidence="2 3" key="1">
    <citation type="submission" date="2016-03" db="EMBL/GenBank/DDBJ databases">
        <title>Complete genome sequence of Pedobacter cryoconitis PAMC 27485.</title>
        <authorList>
            <person name="Lee J."/>
            <person name="Kim O.-S."/>
        </authorList>
    </citation>
    <scope>NUCLEOTIDE SEQUENCE [LARGE SCALE GENOMIC DNA]</scope>
    <source>
        <strain evidence="2 3">PAMC 27485</strain>
    </source>
</reference>
<dbReference type="InterPro" id="IPR025460">
    <property type="entry name" value="DUF4280"/>
</dbReference>
<dbReference type="SUPFAM" id="SSF51294">
    <property type="entry name" value="Hedgehog/intein (Hint) domain"/>
    <property type="match status" value="2"/>
</dbReference>
<organism evidence="2 3">
    <name type="scientific">Pedobacter cryoconitis</name>
    <dbReference type="NCBI Taxonomy" id="188932"/>
    <lineage>
        <taxon>Bacteria</taxon>
        <taxon>Pseudomonadati</taxon>
        <taxon>Bacteroidota</taxon>
        <taxon>Sphingobacteriia</taxon>
        <taxon>Sphingobacteriales</taxon>
        <taxon>Sphingobacteriaceae</taxon>
        <taxon>Pedobacter</taxon>
    </lineage>
</organism>
<dbReference type="NCBIfam" id="TIGR01445">
    <property type="entry name" value="intein_Nterm"/>
    <property type="match status" value="1"/>
</dbReference>
<dbReference type="PROSITE" id="PS50164">
    <property type="entry name" value="GIY_YIG"/>
    <property type="match status" value="1"/>
</dbReference>
<dbReference type="AlphaFoldDB" id="A0A127VBH0"/>
<dbReference type="CDD" id="cd00081">
    <property type="entry name" value="Hint"/>
    <property type="match status" value="2"/>
</dbReference>
<evidence type="ECO:0000313" key="3">
    <source>
        <dbReference type="Proteomes" id="UP000071561"/>
    </source>
</evidence>
<dbReference type="SMART" id="SM00306">
    <property type="entry name" value="HintN"/>
    <property type="match status" value="2"/>
</dbReference>
<gene>
    <name evidence="2" type="ORF">AY601_1795</name>
</gene>
<evidence type="ECO:0000313" key="2">
    <source>
        <dbReference type="EMBL" id="AMP98706.1"/>
    </source>
</evidence>
<dbReference type="InterPro" id="IPR003587">
    <property type="entry name" value="Hint_dom_N"/>
</dbReference>
<keyword evidence="3" id="KW-1185">Reference proteome</keyword>
<dbReference type="GO" id="GO:0016539">
    <property type="term" value="P:intein-mediated protein splicing"/>
    <property type="evidence" value="ECO:0007669"/>
    <property type="project" value="InterPro"/>
</dbReference>
<protein>
    <recommendedName>
        <fullName evidence="1">GIY-YIG domain-containing protein</fullName>
    </recommendedName>
</protein>
<dbReference type="Pfam" id="PF07591">
    <property type="entry name" value="PT-HINT"/>
    <property type="match status" value="2"/>
</dbReference>
<dbReference type="KEGG" id="pcm:AY601_1795"/>
<dbReference type="Proteomes" id="UP000071561">
    <property type="component" value="Chromosome"/>
</dbReference>
<dbReference type="Gene3D" id="2.170.16.10">
    <property type="entry name" value="Hedgehog/Intein (Hint) domain"/>
    <property type="match status" value="2"/>
</dbReference>
<dbReference type="PATRIC" id="fig|188932.3.peg.1870"/>
<dbReference type="PROSITE" id="PS50817">
    <property type="entry name" value="INTEIN_N_TER"/>
    <property type="match status" value="2"/>
</dbReference>
<name>A0A127VBH0_9SPHI</name>
<sequence length="689" mass="76570">MDDLEYIVTGALTHCNKGAGVMPINVTSNTTTHVQKLLVATDSDKTYMVNIPNYGMCTTTQKPCHPIPTVWTDTYDKVKVNGSHPLIGKSCLHCAIDPSSEIKFITSGQLPLSWSLSKESLDEISKANQAANEASDEYDLERKSVGESGFWEGFIPVWGSGRDYVHSIQTKHYWKAAGNLGLVVLDVCTLGADELIIGAMKGGAKGVAEAGSKMTLKKIAGIIAAKEAALLLVKKFATTVSEFSLREAGLCIAKACFVAGTPVQTANGTKNIEELVSGDEVWSYNEETGETGLKSILNVFEQQADTIVELTIDGEIINTTPEHPFYANSEWKEAGLLKQGDTVQLFNGKAAVVQQVVYKFDKILQPEIVNSEGDERSYELVTVFNIEVEGWNTYFIGEKSFLVHNVVCVKELMENAAKGVAKTWDDLGKFIYCFVAGTKVKTPLGDIPIELLEKGDEVFAYSFESREVVVRKVPAVFKNSTERILQIGIENEFIRCTSKHRIWVESENEWVEAGDLAVGMKVLGLNNKEYSINSIFLIEEECDTFNFEVEEVHNYFVGEIGILVHNGPGPKFPNSVYNDPTIRTTDIYRYFDPVTDETYYVGKTVQGMEKRASQHAVEKGLNQLIKEGKLDYEVIEGGKKWNAFQTATMEQHYIKLLNSKLQKGMPIWNKINALSKAKFEYFSKLIKCP</sequence>
<dbReference type="Pfam" id="PF14107">
    <property type="entry name" value="DUF4280"/>
    <property type="match status" value="1"/>
</dbReference>
<dbReference type="RefSeq" id="WP_068399438.1">
    <property type="nucleotide sequence ID" value="NZ_CP014504.1"/>
</dbReference>
<proteinExistence type="predicted"/>
<accession>A0A127VBH0</accession>
<evidence type="ECO:0000259" key="1">
    <source>
        <dbReference type="PROSITE" id="PS50164"/>
    </source>
</evidence>
<dbReference type="EMBL" id="CP014504">
    <property type="protein sequence ID" value="AMP98706.1"/>
    <property type="molecule type" value="Genomic_DNA"/>
</dbReference>